<proteinExistence type="predicted"/>
<dbReference type="EMBL" id="MHWT01000014">
    <property type="protein sequence ID" value="OHB12605.1"/>
    <property type="molecule type" value="Genomic_DNA"/>
</dbReference>
<dbReference type="Proteomes" id="UP000176558">
    <property type="component" value="Unassembled WGS sequence"/>
</dbReference>
<evidence type="ECO:0000313" key="2">
    <source>
        <dbReference type="Proteomes" id="UP000176558"/>
    </source>
</evidence>
<accession>A0A1G2UT95</accession>
<reference evidence="1 2" key="1">
    <citation type="journal article" date="2016" name="Nat. Commun.">
        <title>Thousands of microbial genomes shed light on interconnected biogeochemical processes in an aquifer system.</title>
        <authorList>
            <person name="Anantharaman K."/>
            <person name="Brown C.T."/>
            <person name="Hug L.A."/>
            <person name="Sharon I."/>
            <person name="Castelle C.J."/>
            <person name="Probst A.J."/>
            <person name="Thomas B.C."/>
            <person name="Singh A."/>
            <person name="Wilkins M.J."/>
            <person name="Karaoz U."/>
            <person name="Brodie E.L."/>
            <person name="Williams K.H."/>
            <person name="Hubbard S.S."/>
            <person name="Banfield J.F."/>
        </authorList>
    </citation>
    <scope>NUCLEOTIDE SEQUENCE [LARGE SCALE GENOMIC DNA]</scope>
</reference>
<sequence>MNIRPGMPDHIRRLVLAGDGDALRDLAARRRARERNFGRARGDRRPVFPPFAACVPRIDGKSRAAGERDDD</sequence>
<organism evidence="1 2">
    <name type="scientific">Candidatus Zambryskibacteria bacterium RIFCSPLOWO2_12_FULL_39_23</name>
    <dbReference type="NCBI Taxonomy" id="1802776"/>
    <lineage>
        <taxon>Bacteria</taxon>
        <taxon>Candidatus Zambryskiibacteriota</taxon>
    </lineage>
</organism>
<dbReference type="AlphaFoldDB" id="A0A1G2UT95"/>
<name>A0A1G2UT95_9BACT</name>
<protein>
    <submittedName>
        <fullName evidence="1">Uncharacterized protein</fullName>
    </submittedName>
</protein>
<gene>
    <name evidence="1" type="ORF">A3G99_02180</name>
</gene>
<comment type="caution">
    <text evidence="1">The sequence shown here is derived from an EMBL/GenBank/DDBJ whole genome shotgun (WGS) entry which is preliminary data.</text>
</comment>
<evidence type="ECO:0000313" key="1">
    <source>
        <dbReference type="EMBL" id="OHB12605.1"/>
    </source>
</evidence>